<dbReference type="EMBL" id="JBFSOO010000001">
    <property type="protein sequence ID" value="MEZ6852058.1"/>
    <property type="molecule type" value="Genomic_DNA"/>
</dbReference>
<reference evidence="1 4" key="2">
    <citation type="submission" date="2024-07" db="EMBL/GenBank/DDBJ databases">
        <title>Active virus-host system and metabolic interactions in a Lokiarchaeon culture.</title>
        <authorList>
            <person name="Ponce Toledo R.I."/>
            <person name="Rodrigues Oliveira T."/>
            <person name="Schleper C."/>
        </authorList>
    </citation>
    <scope>NUCLEOTIDE SEQUENCE [LARGE SCALE GENOMIC DNA]</scope>
    <source>
        <strain evidence="1 4">B35</strain>
    </source>
</reference>
<reference evidence="2 3" key="1">
    <citation type="submission" date="2016-11" db="EMBL/GenBank/DDBJ databases">
        <authorList>
            <person name="Varghese N."/>
            <person name="Submissions S."/>
        </authorList>
    </citation>
    <scope>NUCLEOTIDE SEQUENCE [LARGE SCALE GENOMIC DNA]</scope>
    <source>
        <strain evidence="2 3">DSM 17919</strain>
    </source>
</reference>
<gene>
    <name evidence="1" type="ORF">AB2Z07_00690</name>
    <name evidence="2" type="ORF">SAMN05660830_00556</name>
</gene>
<evidence type="ECO:0000313" key="3">
    <source>
        <dbReference type="Proteomes" id="UP000184001"/>
    </source>
</evidence>
<evidence type="ECO:0000313" key="2">
    <source>
        <dbReference type="EMBL" id="SHI64753.1"/>
    </source>
</evidence>
<evidence type="ECO:0000313" key="4">
    <source>
        <dbReference type="Proteomes" id="UP001568358"/>
    </source>
</evidence>
<organism evidence="2 3">
    <name type="scientific">Halodesulfovibrio aestuarii</name>
    <dbReference type="NCBI Taxonomy" id="126333"/>
    <lineage>
        <taxon>Bacteria</taxon>
        <taxon>Pseudomonadati</taxon>
        <taxon>Thermodesulfobacteriota</taxon>
        <taxon>Desulfovibrionia</taxon>
        <taxon>Desulfovibrionales</taxon>
        <taxon>Desulfovibrionaceae</taxon>
        <taxon>Halodesulfovibrio</taxon>
    </lineage>
</organism>
<name>A0A8G2FA67_9BACT</name>
<sequence>MRLYLLEDFTSDQITAITSRLNEMELAGAMEGIYWLPCPQELLSDVQKDHTEECGPHCMAVEINGTELRMELLVRARNKLRCECVSYASPELRAHMIKYIDDMLTELDIYV</sequence>
<proteinExistence type="predicted"/>
<keyword evidence="4" id="KW-1185">Reference proteome</keyword>
<dbReference type="AlphaFoldDB" id="A0A8G2FA67"/>
<evidence type="ECO:0000313" key="1">
    <source>
        <dbReference type="EMBL" id="MEZ6852058.1"/>
    </source>
</evidence>
<dbReference type="Proteomes" id="UP000184001">
    <property type="component" value="Unassembled WGS sequence"/>
</dbReference>
<dbReference type="RefSeq" id="WP_020001683.1">
    <property type="nucleotide sequence ID" value="NZ_CP192217.1"/>
</dbReference>
<accession>A0A8G2FA67</accession>
<comment type="caution">
    <text evidence="2">The sequence shown here is derived from an EMBL/GenBank/DDBJ whole genome shotgun (WGS) entry which is preliminary data.</text>
</comment>
<protein>
    <submittedName>
        <fullName evidence="2">Uncharacterized protein</fullName>
    </submittedName>
</protein>
<dbReference type="Proteomes" id="UP001568358">
    <property type="component" value="Unassembled WGS sequence"/>
</dbReference>
<dbReference type="EMBL" id="FQZR01000002">
    <property type="protein sequence ID" value="SHI64753.1"/>
    <property type="molecule type" value="Genomic_DNA"/>
</dbReference>